<dbReference type="PROSITE" id="PS51462">
    <property type="entry name" value="NUDIX"/>
    <property type="match status" value="1"/>
</dbReference>
<dbReference type="OrthoDB" id="276276at2759"/>
<dbReference type="PANTHER" id="PTHR43736:SF1">
    <property type="entry name" value="DIHYDRONEOPTERIN TRIPHOSPHATE DIPHOSPHATASE"/>
    <property type="match status" value="1"/>
</dbReference>
<sequence>MSPRPLPTPLPAPLIPPTLNHHSITPGEWHATHPRLTRLCVGALIFRDHTTVDTLTQTRITIPQILLIKRAPTDFFPNLWEIPGGSVEPTDTTLLYAVVREVWEETGLLVKGFKAQVWDFKAGEKRVVAESDGTEKVVAVGEKPGHGEVEFLGGKGEVWCKLNFVVDVGVVGEGEVVLDEDEHQDQGWFGKKDIFEDGGKGREFISEQALRIVERGFEVFEGFEM</sequence>
<evidence type="ECO:0000259" key="2">
    <source>
        <dbReference type="PROSITE" id="PS51462"/>
    </source>
</evidence>
<dbReference type="InterPro" id="IPR000086">
    <property type="entry name" value="NUDIX_hydrolase_dom"/>
</dbReference>
<organism evidence="3 4">
    <name type="scientific">Cadophora malorum</name>
    <dbReference type="NCBI Taxonomy" id="108018"/>
    <lineage>
        <taxon>Eukaryota</taxon>
        <taxon>Fungi</taxon>
        <taxon>Dikarya</taxon>
        <taxon>Ascomycota</taxon>
        <taxon>Pezizomycotina</taxon>
        <taxon>Leotiomycetes</taxon>
        <taxon>Helotiales</taxon>
        <taxon>Ploettnerulaceae</taxon>
        <taxon>Cadophora</taxon>
    </lineage>
</organism>
<proteinExistence type="predicted"/>
<dbReference type="Gene3D" id="3.90.79.10">
    <property type="entry name" value="Nucleoside Triphosphate Pyrophosphohydrolase"/>
    <property type="match status" value="1"/>
</dbReference>
<keyword evidence="1" id="KW-0378">Hydrolase</keyword>
<feature type="domain" description="Nudix hydrolase" evidence="2">
    <location>
        <begin position="36"/>
        <end position="211"/>
    </location>
</feature>
<keyword evidence="4" id="KW-1185">Reference proteome</keyword>
<dbReference type="EMBL" id="JAFJYH010000175">
    <property type="protein sequence ID" value="KAG4416762.1"/>
    <property type="molecule type" value="Genomic_DNA"/>
</dbReference>
<gene>
    <name evidence="3" type="ORF">IFR04_010091</name>
</gene>
<dbReference type="InterPro" id="IPR020476">
    <property type="entry name" value="Nudix_hydrolase"/>
</dbReference>
<comment type="caution">
    <text evidence="3">The sequence shown here is derived from an EMBL/GenBank/DDBJ whole genome shotgun (WGS) entry which is preliminary data.</text>
</comment>
<protein>
    <recommendedName>
        <fullName evidence="2">Nudix hydrolase domain-containing protein</fullName>
    </recommendedName>
</protein>
<accession>A0A8H7TCR3</accession>
<evidence type="ECO:0000313" key="4">
    <source>
        <dbReference type="Proteomes" id="UP000664132"/>
    </source>
</evidence>
<evidence type="ECO:0000313" key="3">
    <source>
        <dbReference type="EMBL" id="KAG4416762.1"/>
    </source>
</evidence>
<dbReference type="InterPro" id="IPR015797">
    <property type="entry name" value="NUDIX_hydrolase-like_dom_sf"/>
</dbReference>
<evidence type="ECO:0000256" key="1">
    <source>
        <dbReference type="ARBA" id="ARBA00022801"/>
    </source>
</evidence>
<dbReference type="PANTHER" id="PTHR43736">
    <property type="entry name" value="ADP-RIBOSE PYROPHOSPHATASE"/>
    <property type="match status" value="1"/>
</dbReference>
<reference evidence="3" key="1">
    <citation type="submission" date="2021-02" db="EMBL/GenBank/DDBJ databases">
        <title>Genome sequence Cadophora malorum strain M34.</title>
        <authorList>
            <person name="Stefanovic E."/>
            <person name="Vu D."/>
            <person name="Scully C."/>
            <person name="Dijksterhuis J."/>
            <person name="Roader J."/>
            <person name="Houbraken J."/>
        </authorList>
    </citation>
    <scope>NUCLEOTIDE SEQUENCE</scope>
    <source>
        <strain evidence="3">M34</strain>
    </source>
</reference>
<dbReference type="GO" id="GO:0016787">
    <property type="term" value="F:hydrolase activity"/>
    <property type="evidence" value="ECO:0007669"/>
    <property type="project" value="UniProtKB-KW"/>
</dbReference>
<dbReference type="SUPFAM" id="SSF55811">
    <property type="entry name" value="Nudix"/>
    <property type="match status" value="1"/>
</dbReference>
<dbReference type="AlphaFoldDB" id="A0A8H7TCR3"/>
<dbReference type="PRINTS" id="PR00502">
    <property type="entry name" value="NUDIXFAMILY"/>
</dbReference>
<dbReference type="CDD" id="cd02883">
    <property type="entry name" value="NUDIX_Hydrolase"/>
    <property type="match status" value="1"/>
</dbReference>
<dbReference type="Pfam" id="PF00293">
    <property type="entry name" value="NUDIX"/>
    <property type="match status" value="1"/>
</dbReference>
<name>A0A8H7TCR3_9HELO</name>
<dbReference type="Proteomes" id="UP000664132">
    <property type="component" value="Unassembled WGS sequence"/>
</dbReference>